<protein>
    <submittedName>
        <fullName evidence="1">Uncharacterized protein</fullName>
    </submittedName>
</protein>
<gene>
    <name evidence="1" type="ORF">CKY20_10760</name>
</gene>
<organism evidence="1 2">
    <name type="scientific">Capnocytophaga canis</name>
    <dbReference type="NCBI Taxonomy" id="1848903"/>
    <lineage>
        <taxon>Bacteria</taxon>
        <taxon>Pseudomonadati</taxon>
        <taxon>Bacteroidota</taxon>
        <taxon>Flavobacteriia</taxon>
        <taxon>Flavobacteriales</taxon>
        <taxon>Flavobacteriaceae</taxon>
        <taxon>Capnocytophaga</taxon>
    </lineage>
</organism>
<dbReference type="AlphaFoldDB" id="A0A3A1YD82"/>
<evidence type="ECO:0000313" key="1">
    <source>
        <dbReference type="EMBL" id="RIY35336.1"/>
    </source>
</evidence>
<reference evidence="1 2" key="1">
    <citation type="submission" date="2017-08" db="EMBL/GenBank/DDBJ databases">
        <title>Capnocytophaga canis 17-158 assembly.</title>
        <authorList>
            <person name="Gulvik C.A."/>
        </authorList>
    </citation>
    <scope>NUCLEOTIDE SEQUENCE [LARGE SCALE GENOMIC DNA]</scope>
    <source>
        <strain evidence="1 2">17-158</strain>
    </source>
</reference>
<sequence length="141" mass="16373">MRKVTIPNIKWDGKGIISEIELNKVLSFLSKKSGQNRNITAAYVETNHLDKMIQYAKEKYVESNPNAVDKIVKTKYSKDREPYKINSNNCATFAMDVIKADENISRFFMIRPMADNIVSEFIEENYKEIFYNSKTNTTTIK</sequence>
<dbReference type="Proteomes" id="UP000265497">
    <property type="component" value="Unassembled WGS sequence"/>
</dbReference>
<accession>A0A3A1YD82</accession>
<dbReference type="RefSeq" id="WP_119653083.1">
    <property type="nucleotide sequence ID" value="NZ_NSDI01000013.1"/>
</dbReference>
<comment type="caution">
    <text evidence="1">The sequence shown here is derived from an EMBL/GenBank/DDBJ whole genome shotgun (WGS) entry which is preliminary data.</text>
</comment>
<name>A0A3A1YD82_9FLAO</name>
<dbReference type="EMBL" id="NSDI01000013">
    <property type="protein sequence ID" value="RIY35336.1"/>
    <property type="molecule type" value="Genomic_DNA"/>
</dbReference>
<evidence type="ECO:0000313" key="2">
    <source>
        <dbReference type="Proteomes" id="UP000265497"/>
    </source>
</evidence>
<proteinExistence type="predicted"/>